<feature type="domain" description="SAM-dependent methyltransferase TRM5/TYW2-type" evidence="6">
    <location>
        <begin position="23"/>
        <end position="266"/>
    </location>
</feature>
<name>A0A0W8EZQ6_9ZZZZ</name>
<evidence type="ECO:0000259" key="6">
    <source>
        <dbReference type="PROSITE" id="PS51684"/>
    </source>
</evidence>
<dbReference type="InterPro" id="IPR030382">
    <property type="entry name" value="MeTrfase_TRM5/TYW2"/>
</dbReference>
<dbReference type="PANTHER" id="PTHR23245:SF36">
    <property type="entry name" value="TRNA (GUANINE(37)-N1)-METHYLTRANSFERASE"/>
    <property type="match status" value="1"/>
</dbReference>
<dbReference type="PANTHER" id="PTHR23245">
    <property type="entry name" value="TRNA METHYLTRANSFERASE"/>
    <property type="match status" value="1"/>
</dbReference>
<organism evidence="7">
    <name type="scientific">hydrocarbon metagenome</name>
    <dbReference type="NCBI Taxonomy" id="938273"/>
    <lineage>
        <taxon>unclassified sequences</taxon>
        <taxon>metagenomes</taxon>
        <taxon>ecological metagenomes</taxon>
    </lineage>
</organism>
<dbReference type="AlphaFoldDB" id="A0A0W8EZQ6"/>
<reference evidence="7" key="1">
    <citation type="journal article" date="2015" name="Proc. Natl. Acad. Sci. U.S.A.">
        <title>Networks of energetic and metabolic interactions define dynamics in microbial communities.</title>
        <authorList>
            <person name="Embree M."/>
            <person name="Liu J.K."/>
            <person name="Al-Bassam M.M."/>
            <person name="Zengler K."/>
        </authorList>
    </citation>
    <scope>NUCLEOTIDE SEQUENCE</scope>
</reference>
<evidence type="ECO:0000256" key="4">
    <source>
        <dbReference type="ARBA" id="ARBA00022691"/>
    </source>
</evidence>
<dbReference type="GO" id="GO:0005737">
    <property type="term" value="C:cytoplasm"/>
    <property type="evidence" value="ECO:0007669"/>
    <property type="project" value="TreeGrafter"/>
</dbReference>
<keyword evidence="3" id="KW-0808">Transferase</keyword>
<dbReference type="GO" id="GO:0008175">
    <property type="term" value="F:tRNA methyltransferase activity"/>
    <property type="evidence" value="ECO:0007669"/>
    <property type="project" value="TreeGrafter"/>
</dbReference>
<evidence type="ECO:0000256" key="5">
    <source>
        <dbReference type="ARBA" id="ARBA00022694"/>
    </source>
</evidence>
<dbReference type="Pfam" id="PF02475">
    <property type="entry name" value="TRM5-TYW2_MTfase"/>
    <property type="match status" value="1"/>
</dbReference>
<evidence type="ECO:0000256" key="1">
    <source>
        <dbReference type="ARBA" id="ARBA00022490"/>
    </source>
</evidence>
<proteinExistence type="predicted"/>
<keyword evidence="5" id="KW-0819">tRNA processing</keyword>
<dbReference type="SUPFAM" id="SSF53335">
    <property type="entry name" value="S-adenosyl-L-methionine-dependent methyltransferases"/>
    <property type="match status" value="1"/>
</dbReference>
<protein>
    <recommendedName>
        <fullName evidence="6">SAM-dependent methyltransferase TRM5/TYW2-type domain-containing protein</fullName>
    </recommendedName>
</protein>
<dbReference type="InterPro" id="IPR056744">
    <property type="entry name" value="TRM5/TYW2-like_N"/>
</dbReference>
<accession>A0A0W8EZQ6</accession>
<keyword evidence="2" id="KW-0489">Methyltransferase</keyword>
<comment type="caution">
    <text evidence="7">The sequence shown here is derived from an EMBL/GenBank/DDBJ whole genome shotgun (WGS) entry which is preliminary data.</text>
</comment>
<dbReference type="Gene3D" id="3.40.50.150">
    <property type="entry name" value="Vaccinia Virus protein VP39"/>
    <property type="match status" value="1"/>
</dbReference>
<evidence type="ECO:0000256" key="3">
    <source>
        <dbReference type="ARBA" id="ARBA00022679"/>
    </source>
</evidence>
<dbReference type="GO" id="GO:0002939">
    <property type="term" value="P:tRNA N1-guanine methylation"/>
    <property type="evidence" value="ECO:0007669"/>
    <property type="project" value="TreeGrafter"/>
</dbReference>
<dbReference type="EMBL" id="LNQE01001700">
    <property type="protein sequence ID" value="KUG14118.1"/>
    <property type="molecule type" value="Genomic_DNA"/>
</dbReference>
<keyword evidence="4" id="KW-0949">S-adenosyl-L-methionine</keyword>
<dbReference type="CDD" id="cd02440">
    <property type="entry name" value="AdoMet_MTases"/>
    <property type="match status" value="1"/>
</dbReference>
<dbReference type="Gene3D" id="3.30.300.110">
    <property type="entry name" value="Met-10+ protein-like domains"/>
    <property type="match status" value="1"/>
</dbReference>
<keyword evidence="1" id="KW-0963">Cytoplasm</keyword>
<dbReference type="InterPro" id="IPR029063">
    <property type="entry name" value="SAM-dependent_MTases_sf"/>
</dbReference>
<dbReference type="InterPro" id="IPR056743">
    <property type="entry name" value="TRM5-TYW2-like_MTfase"/>
</dbReference>
<evidence type="ECO:0000256" key="2">
    <source>
        <dbReference type="ARBA" id="ARBA00022603"/>
    </source>
</evidence>
<evidence type="ECO:0000313" key="7">
    <source>
        <dbReference type="EMBL" id="KUG14118.1"/>
    </source>
</evidence>
<dbReference type="Pfam" id="PF25133">
    <property type="entry name" value="TYW2_N_2"/>
    <property type="match status" value="1"/>
</dbReference>
<sequence>MSLKKVLAGTIPPEKLALFSDRFEVIGDIALITIPPELDAYQEDIALALISQRRNIRTVLRRSGMAGGEERVVPYEVIIGSGTRTEHREYGFRYQLDVATVFFTSRLATERMRVTELVSAGERVLVPFPGVGPFVVPAADRGARVVAVEKHPAACCWLHRNLALNRVSDRVEVICDDAFRIPDLTSPGFDRVISPTPYGLDGILPLLSAMTLSGGTIHFYTFKKDQEIDLLSRQLSAMGLRPVSHHRCGYVAPGVGRYVFDLEKEREP</sequence>
<dbReference type="PROSITE" id="PS51684">
    <property type="entry name" value="SAM_MT_TRM5_TYW2"/>
    <property type="match status" value="1"/>
</dbReference>
<gene>
    <name evidence="7" type="ORF">ASZ90_016249</name>
</gene>